<organism evidence="1 2">
    <name type="scientific">Citrobacter portucalensis</name>
    <dbReference type="NCBI Taxonomy" id="1639133"/>
    <lineage>
        <taxon>Bacteria</taxon>
        <taxon>Pseudomonadati</taxon>
        <taxon>Pseudomonadota</taxon>
        <taxon>Gammaproteobacteria</taxon>
        <taxon>Enterobacterales</taxon>
        <taxon>Enterobacteriaceae</taxon>
        <taxon>Citrobacter</taxon>
        <taxon>Citrobacter freundii complex</taxon>
    </lineage>
</organism>
<dbReference type="Proteomes" id="UP001207430">
    <property type="component" value="Unassembled WGS sequence"/>
</dbReference>
<reference evidence="1" key="1">
    <citation type="submission" date="2022-07" db="EMBL/GenBank/DDBJ databases">
        <title>Genome Sequence of Citrobacter portucalensis from Edible Snails.</title>
        <authorList>
            <person name="Okafor A.C."/>
            <person name="Ogbo F.C."/>
            <person name="Ruppitsch W."/>
            <person name="Allerberger F."/>
        </authorList>
    </citation>
    <scope>NUCLEOTIDE SEQUENCE</scope>
    <source>
        <strain evidence="1">Igbk 7</strain>
    </source>
</reference>
<accession>A0AAW5W7Y9</accession>
<sequence>MKRTTILKVVERLKQRRYLHSAMVREPSFCLPAAGKCISCRAFRIIFDREGKARAKKF</sequence>
<protein>
    <submittedName>
        <fullName evidence="1">Uncharacterized protein</fullName>
    </submittedName>
</protein>
<dbReference type="AlphaFoldDB" id="A0AAW5W7Y9"/>
<proteinExistence type="predicted"/>
<evidence type="ECO:0000313" key="1">
    <source>
        <dbReference type="EMBL" id="MCX9004611.1"/>
    </source>
</evidence>
<gene>
    <name evidence="1" type="ORF">NLN86_23630</name>
</gene>
<dbReference type="EMBL" id="JANDBG010000037">
    <property type="protein sequence ID" value="MCX9004611.1"/>
    <property type="molecule type" value="Genomic_DNA"/>
</dbReference>
<comment type="caution">
    <text evidence="1">The sequence shown here is derived from an EMBL/GenBank/DDBJ whole genome shotgun (WGS) entry which is preliminary data.</text>
</comment>
<evidence type="ECO:0000313" key="2">
    <source>
        <dbReference type="Proteomes" id="UP001207430"/>
    </source>
</evidence>
<name>A0AAW5W7Y9_9ENTR</name>